<dbReference type="AlphaFoldDB" id="A0A9W7W5I4"/>
<feature type="domain" description="CHRD" evidence="2">
    <location>
        <begin position="240"/>
        <end position="385"/>
    </location>
</feature>
<dbReference type="PANTHER" id="PTHR42085">
    <property type="entry name" value="F-BOX DOMAIN-CONTAINING PROTEIN"/>
    <property type="match status" value="1"/>
</dbReference>
<dbReference type="InterPro" id="IPR038883">
    <property type="entry name" value="AN11006-like"/>
</dbReference>
<dbReference type="InterPro" id="IPR010895">
    <property type="entry name" value="CHRD"/>
</dbReference>
<name>A0A9W7W5I4_9PEZI</name>
<dbReference type="OrthoDB" id="3554264at2759"/>
<evidence type="ECO:0000256" key="1">
    <source>
        <dbReference type="SAM" id="MobiDB-lite"/>
    </source>
</evidence>
<dbReference type="SMART" id="SM00754">
    <property type="entry name" value="CHRD"/>
    <property type="match status" value="1"/>
</dbReference>
<feature type="non-terminal residue" evidence="3">
    <location>
        <position position="1"/>
    </location>
</feature>
<feature type="region of interest" description="Disordered" evidence="1">
    <location>
        <begin position="1"/>
        <end position="23"/>
    </location>
</feature>
<sequence length="715" mass="79851">RNHVRHSRDGGRLSRTGYVPKAPSKAKPILPWSGFVFLLALTTKGVLSQRWRFGVCYYHAFVIAWTMQSADNIGHYPAVPKREYLLPYNQGHGMESGECSVITSKTLRHTHNTPHSNVQPQSSASPARLRIKAAHAHVLVKVPSSLRISLKRLTQNCWIKGHQTEYVYSRVDMKTQRSYSHNDKQSWDAGLSYVLATITALLTLSATALGAPGKNREGHEGDRWKGDRKKAVGFPFFFTSTYRVIATPDQVVNGTTSTGGLPGAIGYYNLGINSLDDTICYHITLHGFRGDYQSPAKTATHIHEARRGQSGPPRLVFPNPEGDENVAVSLGCLKGPFTTGLNGPDGKDTGEGFTVRQIEEDPEAFFADVHSSLAVPGAVRGQNNTLLSKLRLPASPRGQPVNTNFVLTINRQHPSNRIRTFLDKLPNETRLQIYAEVFRSNYPRLEHNRAYGRHRNREDLLHTSLLRANHQVFAEALPILYETNNITVHPYDLCSHITTGSRLDACKAAFLRHAVVHPRPPHMIWAGGLKSCRCGTQELDDHVELIEHFGRAHFPRLRSVTFLVGPECTTMRSIQVSLTDAGMQASFSGVWRLQVASPDMVGTTFTFESKHIAASWDWAVALIRARPNLDPDEVLSEVQLHQLLNPSDAHTARSSNTLSVAAQLKSKKIGQRREAVDWESVILACNLRFEWLQQEEAWNSETFAMWTADSMADFE</sequence>
<reference evidence="3 4" key="1">
    <citation type="journal article" date="2018" name="IMA Fungus">
        <title>IMA Genome-F 10: Nine draft genome sequences of Claviceps purpurea s.lat., including C. arundinis, C. humidiphila, and C. cf. spartinae, pseudomolecules for the pitch canker pathogen Fusarium circinatum, draft genome of Davidsoniella eucalypti, Grosmannia galeiformis, Quambalaria eucalypti, and Teratosphaeria destructans.</title>
        <authorList>
            <person name="Wingfield B.D."/>
            <person name="Liu M."/>
            <person name="Nguyen H.D."/>
            <person name="Lane F.A."/>
            <person name="Morgan S.W."/>
            <person name="De Vos L."/>
            <person name="Wilken P.M."/>
            <person name="Duong T.A."/>
            <person name="Aylward J."/>
            <person name="Coetzee M.P."/>
            <person name="Dadej K."/>
            <person name="De Beer Z.W."/>
            <person name="Findlay W."/>
            <person name="Havenga M."/>
            <person name="Kolarik M."/>
            <person name="Menzies J.G."/>
            <person name="Naidoo K."/>
            <person name="Pochopski O."/>
            <person name="Shoukouhi P."/>
            <person name="Santana Q.C."/>
            <person name="Seifert K.A."/>
            <person name="Soal N."/>
            <person name="Steenkamp E.T."/>
            <person name="Tatham C.T."/>
            <person name="van der Nest M.A."/>
            <person name="Wingfield M.J."/>
        </authorList>
    </citation>
    <scope>NUCLEOTIDE SEQUENCE [LARGE SCALE GENOMIC DNA]</scope>
    <source>
        <strain evidence="3">CMW44962</strain>
    </source>
</reference>
<organism evidence="3 4">
    <name type="scientific">Teratosphaeria destructans</name>
    <dbReference type="NCBI Taxonomy" id="418781"/>
    <lineage>
        <taxon>Eukaryota</taxon>
        <taxon>Fungi</taxon>
        <taxon>Dikarya</taxon>
        <taxon>Ascomycota</taxon>
        <taxon>Pezizomycotina</taxon>
        <taxon>Dothideomycetes</taxon>
        <taxon>Dothideomycetidae</taxon>
        <taxon>Mycosphaerellales</taxon>
        <taxon>Teratosphaeriaceae</taxon>
        <taxon>Teratosphaeria</taxon>
    </lineage>
</organism>
<accession>A0A9W7W5I4</accession>
<gene>
    <name evidence="3" type="ORF">Tdes44962_MAKER07750</name>
</gene>
<comment type="caution">
    <text evidence="3">The sequence shown here is derived from an EMBL/GenBank/DDBJ whole genome shotgun (WGS) entry which is preliminary data.</text>
</comment>
<evidence type="ECO:0000259" key="2">
    <source>
        <dbReference type="SMART" id="SM00754"/>
    </source>
</evidence>
<dbReference type="Pfam" id="PF07452">
    <property type="entry name" value="CHRD"/>
    <property type="match status" value="1"/>
</dbReference>
<evidence type="ECO:0000313" key="3">
    <source>
        <dbReference type="EMBL" id="KAH9841301.1"/>
    </source>
</evidence>
<protein>
    <submittedName>
        <fullName evidence="3">Chrd superfamily protein</fullName>
    </submittedName>
</protein>
<evidence type="ECO:0000313" key="4">
    <source>
        <dbReference type="Proteomes" id="UP001138500"/>
    </source>
</evidence>
<dbReference type="PANTHER" id="PTHR42085:SF2">
    <property type="entry name" value="F-BOX DOMAIN-CONTAINING PROTEIN"/>
    <property type="match status" value="1"/>
</dbReference>
<dbReference type="EMBL" id="RIBY02000491">
    <property type="protein sequence ID" value="KAH9841301.1"/>
    <property type="molecule type" value="Genomic_DNA"/>
</dbReference>
<reference evidence="3 4" key="2">
    <citation type="journal article" date="2021" name="Curr. Genet.">
        <title>Genetic response to nitrogen starvation in the aggressive Eucalyptus foliar pathogen Teratosphaeria destructans.</title>
        <authorList>
            <person name="Havenga M."/>
            <person name="Wingfield B.D."/>
            <person name="Wingfield M.J."/>
            <person name="Dreyer L.L."/>
            <person name="Roets F."/>
            <person name="Aylward J."/>
        </authorList>
    </citation>
    <scope>NUCLEOTIDE SEQUENCE [LARGE SCALE GENOMIC DNA]</scope>
    <source>
        <strain evidence="3">CMW44962</strain>
    </source>
</reference>
<proteinExistence type="predicted"/>
<dbReference type="Proteomes" id="UP001138500">
    <property type="component" value="Unassembled WGS sequence"/>
</dbReference>
<keyword evidence="4" id="KW-1185">Reference proteome</keyword>